<evidence type="ECO:0000313" key="3">
    <source>
        <dbReference type="Proteomes" id="UP001168537"/>
    </source>
</evidence>
<dbReference type="Proteomes" id="UP001168537">
    <property type="component" value="Unassembled WGS sequence"/>
</dbReference>
<organism evidence="2 3">
    <name type="scientific">Nocardioides abyssi</name>
    <dbReference type="NCBI Taxonomy" id="3058370"/>
    <lineage>
        <taxon>Bacteria</taxon>
        <taxon>Bacillati</taxon>
        <taxon>Actinomycetota</taxon>
        <taxon>Actinomycetes</taxon>
        <taxon>Propionibacteriales</taxon>
        <taxon>Nocardioidaceae</taxon>
        <taxon>Nocardioides</taxon>
    </lineage>
</organism>
<dbReference type="EMBL" id="JAUHJR010000011">
    <property type="protein sequence ID" value="MDN4163323.1"/>
    <property type="molecule type" value="Genomic_DNA"/>
</dbReference>
<feature type="transmembrane region" description="Helical" evidence="1">
    <location>
        <begin position="5"/>
        <end position="27"/>
    </location>
</feature>
<evidence type="ECO:0008006" key="4">
    <source>
        <dbReference type="Google" id="ProtNLM"/>
    </source>
</evidence>
<protein>
    <recommendedName>
        <fullName evidence="4">ABC transporter permease</fullName>
    </recommendedName>
</protein>
<keyword evidence="1" id="KW-1133">Transmembrane helix</keyword>
<gene>
    <name evidence="2" type="ORF">QWY29_18270</name>
</gene>
<evidence type="ECO:0000256" key="1">
    <source>
        <dbReference type="SAM" id="Phobius"/>
    </source>
</evidence>
<keyword evidence="1" id="KW-0472">Membrane</keyword>
<comment type="caution">
    <text evidence="2">The sequence shown here is derived from an EMBL/GenBank/DDBJ whole genome shotgun (WGS) entry which is preliminary data.</text>
</comment>
<feature type="transmembrane region" description="Helical" evidence="1">
    <location>
        <begin position="47"/>
        <end position="64"/>
    </location>
</feature>
<proteinExistence type="predicted"/>
<accession>A0ABT8EZ49</accession>
<keyword evidence="3" id="KW-1185">Reference proteome</keyword>
<keyword evidence="1" id="KW-0812">Transmembrane</keyword>
<reference evidence="2" key="1">
    <citation type="submission" date="2023-06" db="EMBL/GenBank/DDBJ databases">
        <title>Draft genome sequence of Nocardioides sp. SOB72.</title>
        <authorList>
            <person name="Zhang G."/>
        </authorList>
    </citation>
    <scope>NUCLEOTIDE SEQUENCE</scope>
    <source>
        <strain evidence="2">SOB72</strain>
    </source>
</reference>
<name>A0ABT8EZ49_9ACTN</name>
<dbReference type="RefSeq" id="WP_300962610.1">
    <property type="nucleotide sequence ID" value="NZ_JAUHJR010000011.1"/>
</dbReference>
<evidence type="ECO:0000313" key="2">
    <source>
        <dbReference type="EMBL" id="MDN4163323.1"/>
    </source>
</evidence>
<sequence length="69" mass="7241">MPLRLLAVVLAEVVSILSVLLIAGHGPWAGPLLLKVSENHGLNVGDVPVLVLWVAGLAASVELWRRGSP</sequence>